<organism evidence="1 2">
    <name type="scientific">Pyronema omphalodes (strain CBS 100304)</name>
    <name type="common">Pyronema confluens</name>
    <dbReference type="NCBI Taxonomy" id="1076935"/>
    <lineage>
        <taxon>Eukaryota</taxon>
        <taxon>Fungi</taxon>
        <taxon>Dikarya</taxon>
        <taxon>Ascomycota</taxon>
        <taxon>Pezizomycotina</taxon>
        <taxon>Pezizomycetes</taxon>
        <taxon>Pezizales</taxon>
        <taxon>Pyronemataceae</taxon>
        <taxon>Pyronema</taxon>
    </lineage>
</organism>
<keyword evidence="2" id="KW-1185">Reference proteome</keyword>
<accession>U4LQE4</accession>
<evidence type="ECO:0000313" key="1">
    <source>
        <dbReference type="EMBL" id="CCX31560.1"/>
    </source>
</evidence>
<proteinExistence type="predicted"/>
<reference evidence="1 2" key="1">
    <citation type="journal article" date="2013" name="PLoS Genet.">
        <title>The genome and development-dependent transcriptomes of Pyronema confluens: a window into fungal evolution.</title>
        <authorList>
            <person name="Traeger S."/>
            <person name="Altegoer F."/>
            <person name="Freitag M."/>
            <person name="Gabaldon T."/>
            <person name="Kempken F."/>
            <person name="Kumar A."/>
            <person name="Marcet-Houben M."/>
            <person name="Poggeler S."/>
            <person name="Stajich J.E."/>
            <person name="Nowrousian M."/>
        </authorList>
    </citation>
    <scope>NUCLEOTIDE SEQUENCE [LARGE SCALE GENOMIC DNA]</scope>
    <source>
        <strain evidence="2">CBS 100304</strain>
        <tissue evidence="1">Vegetative mycelium</tissue>
    </source>
</reference>
<sequence length="17" mass="1980">MKYLPESAAMREHTTKS</sequence>
<protein>
    <submittedName>
        <fullName evidence="1">Uncharacterized protein</fullName>
    </submittedName>
</protein>
<gene>
    <name evidence="1" type="ORF">PCON_10909</name>
</gene>
<dbReference type="Proteomes" id="UP000018144">
    <property type="component" value="Unassembled WGS sequence"/>
</dbReference>
<evidence type="ECO:0000313" key="2">
    <source>
        <dbReference type="Proteomes" id="UP000018144"/>
    </source>
</evidence>
<name>U4LQE4_PYROM</name>
<dbReference type="EMBL" id="HF935604">
    <property type="protein sequence ID" value="CCX31560.1"/>
    <property type="molecule type" value="Genomic_DNA"/>
</dbReference>
<dbReference type="AlphaFoldDB" id="U4LQE4"/>